<comment type="caution">
    <text evidence="3">The sequence shown here is derived from an EMBL/GenBank/DDBJ whole genome shotgun (WGS) entry which is preliminary data.</text>
</comment>
<evidence type="ECO:0000313" key="4">
    <source>
        <dbReference type="Proteomes" id="UP001230156"/>
    </source>
</evidence>
<dbReference type="PANTHER" id="PTHR35568:SF1">
    <property type="entry name" value="TRANSCRIPTIONAL REGULATOR DAUR"/>
    <property type="match status" value="1"/>
</dbReference>
<proteinExistence type="predicted"/>
<dbReference type="InterPro" id="IPR013559">
    <property type="entry name" value="YheO"/>
</dbReference>
<protein>
    <submittedName>
        <fullName evidence="3">PAS domain-containing protein</fullName>
    </submittedName>
</protein>
<reference evidence="4" key="1">
    <citation type="submission" date="2023-08" db="EMBL/GenBank/DDBJ databases">
        <title>Rhodospirillaceae gen. nov., a novel taxon isolated from the Yangtze River Yuezi River estuary sludge.</title>
        <authorList>
            <person name="Ruan L."/>
        </authorList>
    </citation>
    <scope>NUCLEOTIDE SEQUENCE [LARGE SCALE GENOMIC DNA]</scope>
    <source>
        <strain evidence="4">R-7</strain>
    </source>
</reference>
<feature type="domain" description="YheO-like" evidence="1">
    <location>
        <begin position="25"/>
        <end position="127"/>
    </location>
</feature>
<sequence>MKTTPAPKRRLIELPGSVIPSEPAIEAIAQTIAQLLHPHAEVVLHDLATGTIARIWNPFSARKAGEPSDLDDIDPELTEGNVVGPYEKASPKGTRLKSISTILRDRLKIARFMLCINLDVSQFDMAAKLLQGFGATSESRQDWMFRKDIREQINLQIADYLKRHNLSIQSLDQSGRVALVAHLDASGAFQTRRAVDHIAAALALSRTTVYLLLRQARESKTPKAAAKTRKRK</sequence>
<name>A0ABU0YMI1_9PROT</name>
<evidence type="ECO:0000313" key="3">
    <source>
        <dbReference type="EMBL" id="MDQ7247858.1"/>
    </source>
</evidence>
<gene>
    <name evidence="3" type="ORF">Q8A70_09280</name>
</gene>
<dbReference type="Pfam" id="PF13309">
    <property type="entry name" value="HTH_22"/>
    <property type="match status" value="1"/>
</dbReference>
<dbReference type="InterPro" id="IPR039446">
    <property type="entry name" value="DauR-like"/>
</dbReference>
<organism evidence="3 4">
    <name type="scientific">Dongia sedimenti</name>
    <dbReference type="NCBI Taxonomy" id="3064282"/>
    <lineage>
        <taxon>Bacteria</taxon>
        <taxon>Pseudomonadati</taxon>
        <taxon>Pseudomonadota</taxon>
        <taxon>Alphaproteobacteria</taxon>
        <taxon>Rhodospirillales</taxon>
        <taxon>Dongiaceae</taxon>
        <taxon>Dongia</taxon>
    </lineage>
</organism>
<dbReference type="Proteomes" id="UP001230156">
    <property type="component" value="Unassembled WGS sequence"/>
</dbReference>
<feature type="domain" description="Transcriptional regulator DauR-like HTH" evidence="2">
    <location>
        <begin position="154"/>
        <end position="214"/>
    </location>
</feature>
<dbReference type="Pfam" id="PF08348">
    <property type="entry name" value="PAS_6"/>
    <property type="match status" value="1"/>
</dbReference>
<dbReference type="EMBL" id="JAUYVI010000003">
    <property type="protein sequence ID" value="MDQ7247858.1"/>
    <property type="molecule type" value="Genomic_DNA"/>
</dbReference>
<keyword evidence="4" id="KW-1185">Reference proteome</keyword>
<dbReference type="InterPro" id="IPR039445">
    <property type="entry name" value="DauR-like_HTH"/>
</dbReference>
<evidence type="ECO:0000259" key="1">
    <source>
        <dbReference type="Pfam" id="PF08348"/>
    </source>
</evidence>
<dbReference type="PANTHER" id="PTHR35568">
    <property type="entry name" value="TRANSCRIPTIONAL REGULATOR DAUR"/>
    <property type="match status" value="1"/>
</dbReference>
<evidence type="ECO:0000259" key="2">
    <source>
        <dbReference type="Pfam" id="PF13309"/>
    </source>
</evidence>
<accession>A0ABU0YMI1</accession>
<dbReference type="RefSeq" id="WP_379955298.1">
    <property type="nucleotide sequence ID" value="NZ_JAUYVI010000003.1"/>
</dbReference>